<accession>A0A6A6R9B5</accession>
<evidence type="ECO:0000313" key="2">
    <source>
        <dbReference type="EMBL" id="KAF2501405.1"/>
    </source>
</evidence>
<reference evidence="2" key="1">
    <citation type="journal article" date="2020" name="Stud. Mycol.">
        <title>101 Dothideomycetes genomes: a test case for predicting lifestyles and emergence of pathogens.</title>
        <authorList>
            <person name="Haridas S."/>
            <person name="Albert R."/>
            <person name="Binder M."/>
            <person name="Bloem J."/>
            <person name="Labutti K."/>
            <person name="Salamov A."/>
            <person name="Andreopoulos B."/>
            <person name="Baker S."/>
            <person name="Barry K."/>
            <person name="Bills G."/>
            <person name="Bluhm B."/>
            <person name="Cannon C."/>
            <person name="Castanera R."/>
            <person name="Culley D."/>
            <person name="Daum C."/>
            <person name="Ezra D."/>
            <person name="Gonzalez J."/>
            <person name="Henrissat B."/>
            <person name="Kuo A."/>
            <person name="Liang C."/>
            <person name="Lipzen A."/>
            <person name="Lutzoni F."/>
            <person name="Magnuson J."/>
            <person name="Mondo S."/>
            <person name="Nolan M."/>
            <person name="Ohm R."/>
            <person name="Pangilinan J."/>
            <person name="Park H.-J."/>
            <person name="Ramirez L."/>
            <person name="Alfaro M."/>
            <person name="Sun H."/>
            <person name="Tritt A."/>
            <person name="Yoshinaga Y."/>
            <person name="Zwiers L.-H."/>
            <person name="Turgeon B."/>
            <person name="Goodwin S."/>
            <person name="Spatafora J."/>
            <person name="Crous P."/>
            <person name="Grigoriev I."/>
        </authorList>
    </citation>
    <scope>NUCLEOTIDE SEQUENCE</scope>
    <source>
        <strain evidence="2">CBS 269.34</strain>
    </source>
</reference>
<dbReference type="OrthoDB" id="2157530at2759"/>
<keyword evidence="1" id="KW-0812">Transmembrane</keyword>
<keyword evidence="1" id="KW-1133">Transmembrane helix</keyword>
<evidence type="ECO:0000313" key="3">
    <source>
        <dbReference type="Proteomes" id="UP000799750"/>
    </source>
</evidence>
<name>A0A6A6R9B5_9PEZI</name>
<proteinExistence type="predicted"/>
<feature type="transmembrane region" description="Helical" evidence="1">
    <location>
        <begin position="92"/>
        <end position="115"/>
    </location>
</feature>
<organism evidence="2 3">
    <name type="scientific">Lophium mytilinum</name>
    <dbReference type="NCBI Taxonomy" id="390894"/>
    <lineage>
        <taxon>Eukaryota</taxon>
        <taxon>Fungi</taxon>
        <taxon>Dikarya</taxon>
        <taxon>Ascomycota</taxon>
        <taxon>Pezizomycotina</taxon>
        <taxon>Dothideomycetes</taxon>
        <taxon>Pleosporomycetidae</taxon>
        <taxon>Mytilinidiales</taxon>
        <taxon>Mytilinidiaceae</taxon>
        <taxon>Lophium</taxon>
    </lineage>
</organism>
<dbReference type="Proteomes" id="UP000799750">
    <property type="component" value="Unassembled WGS sequence"/>
</dbReference>
<dbReference type="AlphaFoldDB" id="A0A6A6R9B5"/>
<protein>
    <submittedName>
        <fullName evidence="2">Uncharacterized protein</fullName>
    </submittedName>
</protein>
<dbReference type="EMBL" id="MU004182">
    <property type="protein sequence ID" value="KAF2501405.1"/>
    <property type="molecule type" value="Genomic_DNA"/>
</dbReference>
<dbReference type="Pfam" id="PF26639">
    <property type="entry name" value="Het-6_barrel"/>
    <property type="match status" value="1"/>
</dbReference>
<sequence>MVRVRRFSTYLMPRQRMHTSKNLRDTRGMHMHTLMQFQEIRLTLWRGKILNVKSRLDMSEVFWKEFTCGRSSDNKDHREEARKEWEQFIGHWIGPSGVMDCTLIWIAYFCAWVVFKDMRVRILRAHRPVASDESVQLSYGRSMFITNDRYIGLGPRNVEKGDCLALLEGGRVPYVLRRKGEAYELIGDC</sequence>
<gene>
    <name evidence="2" type="ORF">BU16DRAFT_198797</name>
</gene>
<keyword evidence="1" id="KW-0472">Membrane</keyword>
<keyword evidence="3" id="KW-1185">Reference proteome</keyword>
<evidence type="ECO:0000256" key="1">
    <source>
        <dbReference type="SAM" id="Phobius"/>
    </source>
</evidence>